<dbReference type="InterPro" id="IPR050431">
    <property type="entry name" value="Adaptor_comp_med_subunit"/>
</dbReference>
<dbReference type="CDD" id="cd14838">
    <property type="entry name" value="AP4_Mu_N"/>
    <property type="match status" value="1"/>
</dbReference>
<evidence type="ECO:0000256" key="7">
    <source>
        <dbReference type="SAM" id="MobiDB-lite"/>
    </source>
</evidence>
<evidence type="ECO:0000256" key="1">
    <source>
        <dbReference type="ARBA" id="ARBA00004277"/>
    </source>
</evidence>
<evidence type="ECO:0000313" key="10">
    <source>
        <dbReference type="Proteomes" id="UP000694393"/>
    </source>
</evidence>
<dbReference type="AlphaFoldDB" id="A0A8C8RLZ6"/>
<dbReference type="GO" id="GO:0005905">
    <property type="term" value="C:clathrin-coated pit"/>
    <property type="evidence" value="ECO:0007669"/>
    <property type="project" value="UniProtKB-KW"/>
</dbReference>
<dbReference type="InterPro" id="IPR022775">
    <property type="entry name" value="AP_mu_sigma_su"/>
</dbReference>
<evidence type="ECO:0000256" key="4">
    <source>
        <dbReference type="ARBA" id="ARBA00022927"/>
    </source>
</evidence>
<keyword evidence="5" id="KW-0472">Membrane</keyword>
<evidence type="ECO:0000256" key="5">
    <source>
        <dbReference type="ARBA" id="ARBA00023136"/>
    </source>
</evidence>
<evidence type="ECO:0000313" key="9">
    <source>
        <dbReference type="Ensembl" id="ENSPCEP00000007791.1"/>
    </source>
</evidence>
<dbReference type="Pfam" id="PF01217">
    <property type="entry name" value="Clat_adaptor_s"/>
    <property type="match status" value="1"/>
</dbReference>
<dbReference type="PRINTS" id="PR00314">
    <property type="entry name" value="CLATHRINADPT"/>
</dbReference>
<dbReference type="InterPro" id="IPR001392">
    <property type="entry name" value="Clathrin_mu"/>
</dbReference>
<sequence>MLSRIFILSSKGDRLVHKDFRGDAKEGSIDLADTFYRKITALPRDQAPVFMAHEGFHFVHVRHAGLYFVATTGHDVSPFTIIEFLNRLVMLIRDYCGSLSEKTVSLNFALIYELLDEMLDYGYIQTTAPDVLRNFIQMEPVLSKPFSLLDLGSIGLVRTAGPPAAPFLGFGREHGPKSLPLRGGLPDLPQPKSVPLPFPPSGRTRGAGSSWEGVTLRGGQDKGCWVSLTPESSSRGTALIPPPPGISAPLGHEASMGKRPHAGSFSAMHL</sequence>
<evidence type="ECO:0000256" key="3">
    <source>
        <dbReference type="ARBA" id="ARBA00022448"/>
    </source>
</evidence>
<dbReference type="Proteomes" id="UP000694393">
    <property type="component" value="Unplaced"/>
</dbReference>
<comment type="subcellular location">
    <subcellularLocation>
        <location evidence="1">Membrane</location>
        <location evidence="1">Coated pit</location>
        <topology evidence="1">Peripheral membrane protein</topology>
        <orientation evidence="1">Cytoplasmic side</orientation>
    </subcellularLocation>
</comment>
<keyword evidence="4" id="KW-0653">Protein transport</keyword>
<dbReference type="Ensembl" id="ENSPCET00000008068.1">
    <property type="protein sequence ID" value="ENSPCEP00000007791.1"/>
    <property type="gene ID" value="ENSPCEG00000006242.1"/>
</dbReference>
<dbReference type="GO" id="GO:0030131">
    <property type="term" value="C:clathrin adaptor complex"/>
    <property type="evidence" value="ECO:0007669"/>
    <property type="project" value="InterPro"/>
</dbReference>
<dbReference type="Gene3D" id="3.30.450.60">
    <property type="match status" value="1"/>
</dbReference>
<organism evidence="9 10">
    <name type="scientific">Pelusios castaneus</name>
    <name type="common">West African mud turtle</name>
    <dbReference type="NCBI Taxonomy" id="367368"/>
    <lineage>
        <taxon>Eukaryota</taxon>
        <taxon>Metazoa</taxon>
        <taxon>Chordata</taxon>
        <taxon>Craniata</taxon>
        <taxon>Vertebrata</taxon>
        <taxon>Euteleostomi</taxon>
        <taxon>Archelosauria</taxon>
        <taxon>Testudinata</taxon>
        <taxon>Testudines</taxon>
        <taxon>Pleurodira</taxon>
        <taxon>Pelomedusidae</taxon>
        <taxon>Pelusios</taxon>
    </lineage>
</organism>
<reference evidence="9" key="2">
    <citation type="submission" date="2025-09" db="UniProtKB">
        <authorList>
            <consortium name="Ensembl"/>
        </authorList>
    </citation>
    <scope>IDENTIFICATION</scope>
</reference>
<protein>
    <recommendedName>
        <fullName evidence="8">AP complex mu/sigma subunit domain-containing protein</fullName>
    </recommendedName>
</protein>
<dbReference type="GO" id="GO:0016192">
    <property type="term" value="P:vesicle-mediated transport"/>
    <property type="evidence" value="ECO:0007669"/>
    <property type="project" value="InterPro"/>
</dbReference>
<feature type="compositionally biased region" description="Pro residues" evidence="7">
    <location>
        <begin position="188"/>
        <end position="200"/>
    </location>
</feature>
<accession>A0A8C8RLZ6</accession>
<keyword evidence="3" id="KW-0813">Transport</keyword>
<feature type="region of interest" description="Disordered" evidence="7">
    <location>
        <begin position="230"/>
        <end position="270"/>
    </location>
</feature>
<keyword evidence="6" id="KW-0168">Coated pit</keyword>
<proteinExistence type="inferred from homology"/>
<dbReference type="PANTHER" id="PTHR10529">
    <property type="entry name" value="AP COMPLEX SUBUNIT MU"/>
    <property type="match status" value="1"/>
</dbReference>
<evidence type="ECO:0000256" key="2">
    <source>
        <dbReference type="ARBA" id="ARBA00005324"/>
    </source>
</evidence>
<evidence type="ECO:0000259" key="8">
    <source>
        <dbReference type="Pfam" id="PF01217"/>
    </source>
</evidence>
<reference evidence="9" key="1">
    <citation type="submission" date="2025-08" db="UniProtKB">
        <authorList>
            <consortium name="Ensembl"/>
        </authorList>
    </citation>
    <scope>IDENTIFICATION</scope>
</reference>
<feature type="domain" description="AP complex mu/sigma subunit" evidence="8">
    <location>
        <begin position="1"/>
        <end position="131"/>
    </location>
</feature>
<feature type="region of interest" description="Disordered" evidence="7">
    <location>
        <begin position="179"/>
        <end position="216"/>
    </location>
</feature>
<dbReference type="SUPFAM" id="SSF64356">
    <property type="entry name" value="SNARE-like"/>
    <property type="match status" value="1"/>
</dbReference>
<keyword evidence="10" id="KW-1185">Reference proteome</keyword>
<evidence type="ECO:0000256" key="6">
    <source>
        <dbReference type="ARBA" id="ARBA00023176"/>
    </source>
</evidence>
<name>A0A8C8RLZ6_9SAUR</name>
<dbReference type="InterPro" id="IPR011012">
    <property type="entry name" value="Longin-like_dom_sf"/>
</dbReference>
<dbReference type="GO" id="GO:0006886">
    <property type="term" value="P:intracellular protein transport"/>
    <property type="evidence" value="ECO:0007669"/>
    <property type="project" value="InterPro"/>
</dbReference>
<comment type="similarity">
    <text evidence="2">Belongs to the adaptor complexes medium subunit family.</text>
</comment>
<dbReference type="FunFam" id="3.30.450.60:FF:000002">
    <property type="entry name" value="AP-2 complex subunit mu, putative"/>
    <property type="match status" value="1"/>
</dbReference>